<dbReference type="EMBL" id="CP012159">
    <property type="protein sequence ID" value="AKT36029.1"/>
    <property type="molecule type" value="Genomic_DNA"/>
</dbReference>
<evidence type="ECO:0000256" key="1">
    <source>
        <dbReference type="SAM" id="MobiDB-lite"/>
    </source>
</evidence>
<dbReference type="InterPro" id="IPR003489">
    <property type="entry name" value="RHF/RaiA"/>
</dbReference>
<dbReference type="Pfam" id="PF02482">
    <property type="entry name" value="Ribosomal_S30AE"/>
    <property type="match status" value="1"/>
</dbReference>
<organism evidence="2 3">
    <name type="scientific">Chondromyces crocatus</name>
    <dbReference type="NCBI Taxonomy" id="52"/>
    <lineage>
        <taxon>Bacteria</taxon>
        <taxon>Pseudomonadati</taxon>
        <taxon>Myxococcota</taxon>
        <taxon>Polyangia</taxon>
        <taxon>Polyangiales</taxon>
        <taxon>Polyangiaceae</taxon>
        <taxon>Chondromyces</taxon>
    </lineage>
</organism>
<accession>A0A0K1E5A3</accession>
<dbReference type="Gene3D" id="3.30.160.100">
    <property type="entry name" value="Ribosome hibernation promotion factor-like"/>
    <property type="match status" value="1"/>
</dbReference>
<keyword evidence="3" id="KW-1185">Reference proteome</keyword>
<evidence type="ECO:0000313" key="3">
    <source>
        <dbReference type="Proteomes" id="UP000067626"/>
    </source>
</evidence>
<feature type="region of interest" description="Disordered" evidence="1">
    <location>
        <begin position="101"/>
        <end position="134"/>
    </location>
</feature>
<gene>
    <name evidence="2" type="ORF">CMC5_001410</name>
</gene>
<name>A0A0K1E5A3_CHOCO</name>
<sequence length="134" mass="15094">MNEVQITFRNMSASRGIERLAKEKATRLQQVFQRIQSCHVVVDVTGQRNGKGAVHHVRIDVTVPGAELVTNHEPTGDAHVDAYMAVRDAFDIMRRQLQEHTQKVRGEIKRHATREPTPHSNDESVVAGGMDFSR</sequence>
<proteinExistence type="predicted"/>
<protein>
    <recommendedName>
        <fullName evidence="4">Ribosomal subunit interface protein</fullName>
    </recommendedName>
</protein>
<dbReference type="SUPFAM" id="SSF69754">
    <property type="entry name" value="Ribosome binding protein Y (YfiA homologue)"/>
    <property type="match status" value="1"/>
</dbReference>
<dbReference type="Proteomes" id="UP000067626">
    <property type="component" value="Chromosome"/>
</dbReference>
<dbReference type="CDD" id="cd00552">
    <property type="entry name" value="RaiA"/>
    <property type="match status" value="1"/>
</dbReference>
<dbReference type="RefSeq" id="WP_169796415.1">
    <property type="nucleotide sequence ID" value="NZ_CP012159.1"/>
</dbReference>
<dbReference type="InterPro" id="IPR036567">
    <property type="entry name" value="RHF-like"/>
</dbReference>
<dbReference type="KEGG" id="ccro:CMC5_001410"/>
<evidence type="ECO:0000313" key="2">
    <source>
        <dbReference type="EMBL" id="AKT36029.1"/>
    </source>
</evidence>
<evidence type="ECO:0008006" key="4">
    <source>
        <dbReference type="Google" id="ProtNLM"/>
    </source>
</evidence>
<dbReference type="AlphaFoldDB" id="A0A0K1E5A3"/>
<reference evidence="2 3" key="1">
    <citation type="submission" date="2015-07" db="EMBL/GenBank/DDBJ databases">
        <title>Genome analysis of myxobacterium Chondromyces crocatus Cm c5 reveals a high potential for natural compound synthesis and the genetic basis for the loss of fruiting body formation.</title>
        <authorList>
            <person name="Zaburannyi N."/>
            <person name="Bunk B."/>
            <person name="Maier J."/>
            <person name="Overmann J."/>
            <person name="Mueller R."/>
        </authorList>
    </citation>
    <scope>NUCLEOTIDE SEQUENCE [LARGE SCALE GENOMIC DNA]</scope>
    <source>
        <strain evidence="2 3">Cm c5</strain>
    </source>
</reference>
<feature type="compositionally biased region" description="Basic and acidic residues" evidence="1">
    <location>
        <begin position="101"/>
        <end position="122"/>
    </location>
</feature>
<dbReference type="STRING" id="52.CMC5_001410"/>